<dbReference type="RefSeq" id="WP_133199944.1">
    <property type="nucleotide sequence ID" value="NZ_JBHUCW010000039.1"/>
</dbReference>
<dbReference type="AlphaFoldDB" id="A0A4R5LYE4"/>
<accession>A0A4R5LYE4</accession>
<dbReference type="OrthoDB" id="8576090at2"/>
<dbReference type="Gene3D" id="3.90.1300.10">
    <property type="entry name" value="Amidase signature (AS) domain"/>
    <property type="match status" value="1"/>
</dbReference>
<evidence type="ECO:0000313" key="3">
    <source>
        <dbReference type="Proteomes" id="UP000295722"/>
    </source>
</evidence>
<organism evidence="2 3">
    <name type="scientific">Paraburkholderia silviterrae</name>
    <dbReference type="NCBI Taxonomy" id="2528715"/>
    <lineage>
        <taxon>Bacteria</taxon>
        <taxon>Pseudomonadati</taxon>
        <taxon>Pseudomonadota</taxon>
        <taxon>Betaproteobacteria</taxon>
        <taxon>Burkholderiales</taxon>
        <taxon>Burkholderiaceae</taxon>
        <taxon>Paraburkholderia</taxon>
    </lineage>
</organism>
<evidence type="ECO:0000259" key="1">
    <source>
        <dbReference type="Pfam" id="PF01425"/>
    </source>
</evidence>
<dbReference type="PROSITE" id="PS00571">
    <property type="entry name" value="AMIDASES"/>
    <property type="match status" value="1"/>
</dbReference>
<comment type="caution">
    <text evidence="2">The sequence shown here is derived from an EMBL/GenBank/DDBJ whole genome shotgun (WGS) entry which is preliminary data.</text>
</comment>
<keyword evidence="3" id="KW-1185">Reference proteome</keyword>
<name>A0A4R5LYE4_9BURK</name>
<dbReference type="NCBIfam" id="NF005686">
    <property type="entry name" value="PRK07486.1"/>
    <property type="match status" value="1"/>
</dbReference>
<dbReference type="PANTHER" id="PTHR11895:SF76">
    <property type="entry name" value="INDOLEACETAMIDE HYDROLASE"/>
    <property type="match status" value="1"/>
</dbReference>
<dbReference type="Proteomes" id="UP000295722">
    <property type="component" value="Unassembled WGS sequence"/>
</dbReference>
<sequence length="485" mass="52289">MYDTSPIFPPAVSSDSLCEASAVTLLDLQRKREVSAAEILDAHLARIEAVNPRVNALVTIPDTESLRERARAIDARWAQGEWQGPLHGLPVSQKDLTATGGVRTTFGSKAFEHHVPEHSALIVRRCDAAGALMIGKSNTPEFGAGSHTFNEVFGTTRNPWDLSKSAGGSSGGAAASVACGMNPLACGSDMGGSLRNPAAWNGVVGLRPSPGRVPRAPDLNAWTTLGVDGPMARNVEDTALLLSAIAGPSAETATELGEPGALFSRPLQRDFRGMRVAFSSGLAGVPVDPEIQRTVQAQASVFESLGCEVVFADPDLADAEDVFRIERAWMIGTLVQQLDPQCQALLKPEIEDECRLHRSLSGADLGQMFVRKTALFQRMREFMNQHPFYVLPATQMLPFDAGLRWPQSFMGQTHTSYIDWMRICWYLSSTESPVLAVPCGFSATGLPIGMQIAGRFRDDWGVLQLGHAYEKAAAHRQARPSVIGA</sequence>
<dbReference type="InterPro" id="IPR020556">
    <property type="entry name" value="Amidase_CS"/>
</dbReference>
<dbReference type="EMBL" id="SMRP01000045">
    <property type="protein sequence ID" value="TDG17354.1"/>
    <property type="molecule type" value="Genomic_DNA"/>
</dbReference>
<proteinExistence type="predicted"/>
<dbReference type="GO" id="GO:0003824">
    <property type="term" value="F:catalytic activity"/>
    <property type="evidence" value="ECO:0007669"/>
    <property type="project" value="InterPro"/>
</dbReference>
<evidence type="ECO:0000313" key="2">
    <source>
        <dbReference type="EMBL" id="TDG17354.1"/>
    </source>
</evidence>
<reference evidence="2 3" key="1">
    <citation type="submission" date="2019-03" db="EMBL/GenBank/DDBJ databases">
        <title>Paraburkholderia sp. 4M-K11, isolated from subtropical forest soil.</title>
        <authorList>
            <person name="Gao Z.-H."/>
            <person name="Qiu L.-H."/>
        </authorList>
    </citation>
    <scope>NUCLEOTIDE SEQUENCE [LARGE SCALE GENOMIC DNA]</scope>
    <source>
        <strain evidence="2 3">4M-K11</strain>
    </source>
</reference>
<feature type="domain" description="Amidase" evidence="1">
    <location>
        <begin position="38"/>
        <end position="462"/>
    </location>
</feature>
<protein>
    <submittedName>
        <fullName evidence="2">Amidase</fullName>
    </submittedName>
</protein>
<gene>
    <name evidence="2" type="ORF">EYW47_37970</name>
</gene>
<dbReference type="InterPro" id="IPR000120">
    <property type="entry name" value="Amidase"/>
</dbReference>
<dbReference type="InterPro" id="IPR036928">
    <property type="entry name" value="AS_sf"/>
</dbReference>
<dbReference type="SUPFAM" id="SSF75304">
    <property type="entry name" value="Amidase signature (AS) enzymes"/>
    <property type="match status" value="1"/>
</dbReference>
<dbReference type="PANTHER" id="PTHR11895">
    <property type="entry name" value="TRANSAMIDASE"/>
    <property type="match status" value="1"/>
</dbReference>
<dbReference type="Pfam" id="PF01425">
    <property type="entry name" value="Amidase"/>
    <property type="match status" value="1"/>
</dbReference>
<dbReference type="InterPro" id="IPR023631">
    <property type="entry name" value="Amidase_dom"/>
</dbReference>